<reference evidence="1 2" key="1">
    <citation type="submission" date="2017-05" db="EMBL/GenBank/DDBJ databases">
        <title>Vagococcus spp. assemblies.</title>
        <authorList>
            <person name="Gulvik C.A."/>
        </authorList>
    </citation>
    <scope>NUCLEOTIDE SEQUENCE [LARGE SCALE GENOMIC DNA]</scope>
    <source>
        <strain evidence="1 2">SS1995</strain>
    </source>
</reference>
<dbReference type="RefSeq" id="WP_125983537.1">
    <property type="nucleotide sequence ID" value="NZ_NGJS01000004.1"/>
</dbReference>
<proteinExistence type="predicted"/>
<name>A0A429ZZW7_9ENTE</name>
<dbReference type="OrthoDB" id="1645729at2"/>
<accession>A0A429ZZW7</accession>
<comment type="caution">
    <text evidence="1">The sequence shown here is derived from an EMBL/GenBank/DDBJ whole genome shotgun (WGS) entry which is preliminary data.</text>
</comment>
<evidence type="ECO:0000313" key="1">
    <source>
        <dbReference type="EMBL" id="RST99598.1"/>
    </source>
</evidence>
<sequence length="93" mass="10603">MELTISDDAHKWYVEELDLKKGDSLRIYGKYGGATNVHVGLSTGINVIEPSDPIYEIDKDGVRYYVEATDEWFFGDYKLTVNLENGEPAYIYS</sequence>
<evidence type="ECO:0000313" key="2">
    <source>
        <dbReference type="Proteomes" id="UP000287857"/>
    </source>
</evidence>
<keyword evidence="2" id="KW-1185">Reference proteome</keyword>
<protein>
    <recommendedName>
        <fullName evidence="3">HesB/YadR/YfhF family protein</fullName>
    </recommendedName>
</protein>
<dbReference type="InterPro" id="IPR035903">
    <property type="entry name" value="HesB-like_dom_sf"/>
</dbReference>
<evidence type="ECO:0008006" key="3">
    <source>
        <dbReference type="Google" id="ProtNLM"/>
    </source>
</evidence>
<dbReference type="SUPFAM" id="SSF89360">
    <property type="entry name" value="HesB-like domain"/>
    <property type="match status" value="1"/>
</dbReference>
<dbReference type="EMBL" id="NGJS01000004">
    <property type="protein sequence ID" value="RST99598.1"/>
    <property type="molecule type" value="Genomic_DNA"/>
</dbReference>
<dbReference type="AlphaFoldDB" id="A0A429ZZW7"/>
<gene>
    <name evidence="1" type="ORF">CBF37_04550</name>
</gene>
<dbReference type="Proteomes" id="UP000287857">
    <property type="component" value="Unassembled WGS sequence"/>
</dbReference>
<organism evidence="1 2">
    <name type="scientific">Vagococcus vulneris</name>
    <dbReference type="NCBI Taxonomy" id="1977869"/>
    <lineage>
        <taxon>Bacteria</taxon>
        <taxon>Bacillati</taxon>
        <taxon>Bacillota</taxon>
        <taxon>Bacilli</taxon>
        <taxon>Lactobacillales</taxon>
        <taxon>Enterococcaceae</taxon>
        <taxon>Vagococcus</taxon>
    </lineage>
</organism>